<comment type="similarity">
    <text evidence="2">Belongs to the TDE1 family.</text>
</comment>
<organism evidence="7 8">
    <name type="scientific">Amborella trichopoda</name>
    <dbReference type="NCBI Taxonomy" id="13333"/>
    <lineage>
        <taxon>Eukaryota</taxon>
        <taxon>Viridiplantae</taxon>
        <taxon>Streptophyta</taxon>
        <taxon>Embryophyta</taxon>
        <taxon>Tracheophyta</taxon>
        <taxon>Spermatophyta</taxon>
        <taxon>Magnoliopsida</taxon>
        <taxon>Amborellales</taxon>
        <taxon>Amborellaceae</taxon>
        <taxon>Amborella</taxon>
    </lineage>
</organism>
<dbReference type="OMA" id="ECCESEK"/>
<feature type="transmembrane region" description="Helical" evidence="6">
    <location>
        <begin position="265"/>
        <end position="285"/>
    </location>
</feature>
<name>W1P7L9_AMBTC</name>
<sequence>MAIQEGDSEREKKRGNEKWGEEVKVVVVVSERMEEEGECRERKNSAINRFEFCNPRIARYVYGFMFLLMNVLAWIVRDYGHAFLDEFKRFEECEGGRYCLGTEGVLRVSLGGFIFFFVMFVSTVGTSKLSERRNTWHSGWWLVKTGAAFVLTPLPFLLPNVLIRAYGTVAHFGAGVFLLIQLISVISLFTWINDCCRSEKYVDKCRFQVVSISAAAYIFSMLGIVLMYVWYAPKLSCSLNIFFITGTLVLLHLMAWTSLHVTVNAGYLTPGLMGLYVVFLCWCAIRSEPPTESCNKKAEATTSADWLSIISFIMAVIAIVIATFSTGIDSKSFQFKKVKAKSEADVPYGYGFFHFVFATGAMYFCMLLIGWNVHHTMQKWTIDVGWTSTWVRILNEWLAACVYIWMLIAPLIWKNNQSSGTT</sequence>
<feature type="transmembrane region" description="Helical" evidence="6">
    <location>
        <begin position="348"/>
        <end position="373"/>
    </location>
</feature>
<dbReference type="AlphaFoldDB" id="W1P7L9"/>
<feature type="transmembrane region" description="Helical" evidence="6">
    <location>
        <begin position="306"/>
        <end position="328"/>
    </location>
</feature>
<evidence type="ECO:0000313" key="8">
    <source>
        <dbReference type="Proteomes" id="UP000017836"/>
    </source>
</evidence>
<dbReference type="EMBL" id="KI394330">
    <property type="protein sequence ID" value="ERN03923.1"/>
    <property type="molecule type" value="Genomic_DNA"/>
</dbReference>
<dbReference type="Proteomes" id="UP000017836">
    <property type="component" value="Unassembled WGS sequence"/>
</dbReference>
<keyword evidence="5 6" id="KW-0472">Membrane</keyword>
<proteinExistence type="inferred from homology"/>
<gene>
    <name evidence="7" type="ORF">AMTR_s00078p00195500</name>
</gene>
<feature type="transmembrane region" description="Helical" evidence="6">
    <location>
        <begin position="239"/>
        <end position="259"/>
    </location>
</feature>
<evidence type="ECO:0000256" key="2">
    <source>
        <dbReference type="ARBA" id="ARBA00006665"/>
    </source>
</evidence>
<feature type="transmembrane region" description="Helical" evidence="6">
    <location>
        <begin position="57"/>
        <end position="77"/>
    </location>
</feature>
<accession>W1P7L9</accession>
<dbReference type="KEGG" id="atr:18432075"/>
<comment type="subcellular location">
    <subcellularLocation>
        <location evidence="1">Membrane</location>
        <topology evidence="1">Multi-pass membrane protein</topology>
    </subcellularLocation>
</comment>
<dbReference type="Gramene" id="ERN03923">
    <property type="protein sequence ID" value="ERN03923"/>
    <property type="gene ID" value="AMTR_s00078p00195500"/>
</dbReference>
<feature type="transmembrane region" description="Helical" evidence="6">
    <location>
        <begin position="212"/>
        <end position="232"/>
    </location>
</feature>
<evidence type="ECO:0000256" key="6">
    <source>
        <dbReference type="SAM" id="Phobius"/>
    </source>
</evidence>
<dbReference type="GO" id="GO:0016020">
    <property type="term" value="C:membrane"/>
    <property type="evidence" value="ECO:0000318"/>
    <property type="project" value="GO_Central"/>
</dbReference>
<keyword evidence="8" id="KW-1185">Reference proteome</keyword>
<evidence type="ECO:0008006" key="9">
    <source>
        <dbReference type="Google" id="ProtNLM"/>
    </source>
</evidence>
<dbReference type="HOGENOM" id="CLU_029574_1_1_1"/>
<evidence type="ECO:0000256" key="1">
    <source>
        <dbReference type="ARBA" id="ARBA00004141"/>
    </source>
</evidence>
<dbReference type="InterPro" id="IPR005016">
    <property type="entry name" value="TDE1/TMS"/>
</dbReference>
<dbReference type="PANTHER" id="PTHR10383:SF63">
    <property type="entry name" value="OS01G0179800 PROTEIN"/>
    <property type="match status" value="1"/>
</dbReference>
<feature type="transmembrane region" description="Helical" evidence="6">
    <location>
        <begin position="169"/>
        <end position="192"/>
    </location>
</feature>
<evidence type="ECO:0000256" key="4">
    <source>
        <dbReference type="ARBA" id="ARBA00022989"/>
    </source>
</evidence>
<dbReference type="STRING" id="13333.W1P7L9"/>
<feature type="transmembrane region" description="Helical" evidence="6">
    <location>
        <begin position="394"/>
        <end position="413"/>
    </location>
</feature>
<dbReference type="eggNOG" id="KOG2592">
    <property type="taxonomic scope" value="Eukaryota"/>
</dbReference>
<feature type="transmembrane region" description="Helical" evidence="6">
    <location>
        <begin position="141"/>
        <end position="162"/>
    </location>
</feature>
<keyword evidence="4 6" id="KW-1133">Transmembrane helix</keyword>
<evidence type="ECO:0000256" key="5">
    <source>
        <dbReference type="ARBA" id="ARBA00023136"/>
    </source>
</evidence>
<protein>
    <recommendedName>
        <fullName evidence="9">Serine incorporator</fullName>
    </recommendedName>
</protein>
<dbReference type="PANTHER" id="PTHR10383">
    <property type="entry name" value="SERINE INCORPORATOR"/>
    <property type="match status" value="1"/>
</dbReference>
<evidence type="ECO:0000256" key="3">
    <source>
        <dbReference type="ARBA" id="ARBA00022692"/>
    </source>
</evidence>
<evidence type="ECO:0000313" key="7">
    <source>
        <dbReference type="EMBL" id="ERN03923.1"/>
    </source>
</evidence>
<reference evidence="8" key="1">
    <citation type="journal article" date="2013" name="Science">
        <title>The Amborella genome and the evolution of flowering plants.</title>
        <authorList>
            <consortium name="Amborella Genome Project"/>
        </authorList>
    </citation>
    <scope>NUCLEOTIDE SEQUENCE [LARGE SCALE GENOMIC DNA]</scope>
</reference>
<feature type="transmembrane region" description="Helical" evidence="6">
    <location>
        <begin position="98"/>
        <end position="121"/>
    </location>
</feature>
<dbReference type="Pfam" id="PF03348">
    <property type="entry name" value="Serinc"/>
    <property type="match status" value="1"/>
</dbReference>
<keyword evidence="3 6" id="KW-0812">Transmembrane</keyword>
<dbReference type="OrthoDB" id="5963193at2759"/>